<feature type="compositionally biased region" description="Low complexity" evidence="1">
    <location>
        <begin position="160"/>
        <end position="173"/>
    </location>
</feature>
<dbReference type="SMART" id="SM00494">
    <property type="entry name" value="ChtBD2"/>
    <property type="match status" value="1"/>
</dbReference>
<dbReference type="HOGENOM" id="CLU_947518_0_0_1"/>
<dbReference type="OrthoDB" id="6020543at2759"/>
<feature type="compositionally biased region" description="Low complexity" evidence="1">
    <location>
        <begin position="224"/>
        <end position="242"/>
    </location>
</feature>
<dbReference type="KEGG" id="dpx:DAPPUDRAFT_321781"/>
<dbReference type="GO" id="GO:0030312">
    <property type="term" value="C:external encapsulating structure"/>
    <property type="evidence" value="ECO:0000318"/>
    <property type="project" value="GO_Central"/>
</dbReference>
<organism evidence="3 4">
    <name type="scientific">Daphnia pulex</name>
    <name type="common">Water flea</name>
    <dbReference type="NCBI Taxonomy" id="6669"/>
    <lineage>
        <taxon>Eukaryota</taxon>
        <taxon>Metazoa</taxon>
        <taxon>Ecdysozoa</taxon>
        <taxon>Arthropoda</taxon>
        <taxon>Crustacea</taxon>
        <taxon>Branchiopoda</taxon>
        <taxon>Diplostraca</taxon>
        <taxon>Cladocera</taxon>
        <taxon>Anomopoda</taxon>
        <taxon>Daphniidae</taxon>
        <taxon>Daphnia</taxon>
    </lineage>
</organism>
<evidence type="ECO:0000313" key="3">
    <source>
        <dbReference type="EMBL" id="EFX76924.1"/>
    </source>
</evidence>
<dbReference type="InterPro" id="IPR036508">
    <property type="entry name" value="Chitin-bd_dom_sf"/>
</dbReference>
<feature type="region of interest" description="Disordered" evidence="1">
    <location>
        <begin position="224"/>
        <end position="294"/>
    </location>
</feature>
<evidence type="ECO:0000313" key="4">
    <source>
        <dbReference type="Proteomes" id="UP000000305"/>
    </source>
</evidence>
<dbReference type="PROSITE" id="PS50940">
    <property type="entry name" value="CHIT_BIND_II"/>
    <property type="match status" value="1"/>
</dbReference>
<accession>E9GTW2</accession>
<reference evidence="3 4" key="1">
    <citation type="journal article" date="2011" name="Science">
        <title>The ecoresponsive genome of Daphnia pulex.</title>
        <authorList>
            <person name="Colbourne J.K."/>
            <person name="Pfrender M.E."/>
            <person name="Gilbert D."/>
            <person name="Thomas W.K."/>
            <person name="Tucker A."/>
            <person name="Oakley T.H."/>
            <person name="Tokishita S."/>
            <person name="Aerts A."/>
            <person name="Arnold G.J."/>
            <person name="Basu M.K."/>
            <person name="Bauer D.J."/>
            <person name="Caceres C.E."/>
            <person name="Carmel L."/>
            <person name="Casola C."/>
            <person name="Choi J.H."/>
            <person name="Detter J.C."/>
            <person name="Dong Q."/>
            <person name="Dusheyko S."/>
            <person name="Eads B.D."/>
            <person name="Frohlich T."/>
            <person name="Geiler-Samerotte K.A."/>
            <person name="Gerlach D."/>
            <person name="Hatcher P."/>
            <person name="Jogdeo S."/>
            <person name="Krijgsveld J."/>
            <person name="Kriventseva E.V."/>
            <person name="Kultz D."/>
            <person name="Laforsch C."/>
            <person name="Lindquist E."/>
            <person name="Lopez J."/>
            <person name="Manak J.R."/>
            <person name="Muller J."/>
            <person name="Pangilinan J."/>
            <person name="Patwardhan R.P."/>
            <person name="Pitluck S."/>
            <person name="Pritham E.J."/>
            <person name="Rechtsteiner A."/>
            <person name="Rho M."/>
            <person name="Rogozin I.B."/>
            <person name="Sakarya O."/>
            <person name="Salamov A."/>
            <person name="Schaack S."/>
            <person name="Shapiro H."/>
            <person name="Shiga Y."/>
            <person name="Skalitzky C."/>
            <person name="Smith Z."/>
            <person name="Souvorov A."/>
            <person name="Sung W."/>
            <person name="Tang Z."/>
            <person name="Tsuchiya D."/>
            <person name="Tu H."/>
            <person name="Vos H."/>
            <person name="Wang M."/>
            <person name="Wolf Y.I."/>
            <person name="Yamagata H."/>
            <person name="Yamada T."/>
            <person name="Ye Y."/>
            <person name="Shaw J.R."/>
            <person name="Andrews J."/>
            <person name="Crease T.J."/>
            <person name="Tang H."/>
            <person name="Lucas S.M."/>
            <person name="Robertson H.M."/>
            <person name="Bork P."/>
            <person name="Koonin E.V."/>
            <person name="Zdobnov E.M."/>
            <person name="Grigoriev I.V."/>
            <person name="Lynch M."/>
            <person name="Boore J.L."/>
        </authorList>
    </citation>
    <scope>NUCLEOTIDE SEQUENCE [LARGE SCALE GENOMIC DNA]</scope>
</reference>
<proteinExistence type="predicted"/>
<dbReference type="Proteomes" id="UP000000305">
    <property type="component" value="Unassembled WGS sequence"/>
</dbReference>
<dbReference type="Gene3D" id="2.170.140.10">
    <property type="entry name" value="Chitin binding domain"/>
    <property type="match status" value="1"/>
</dbReference>
<dbReference type="GO" id="GO:0008061">
    <property type="term" value="F:chitin binding"/>
    <property type="evidence" value="ECO:0000318"/>
    <property type="project" value="GO_Central"/>
</dbReference>
<name>E9GTW2_DAPPU</name>
<feature type="compositionally biased region" description="Low complexity" evidence="1">
    <location>
        <begin position="185"/>
        <end position="196"/>
    </location>
</feature>
<dbReference type="AlphaFoldDB" id="E9GTW2"/>
<dbReference type="InterPro" id="IPR002557">
    <property type="entry name" value="Chitin-bd_dom"/>
</dbReference>
<evidence type="ECO:0000259" key="2">
    <source>
        <dbReference type="PROSITE" id="PS50940"/>
    </source>
</evidence>
<sequence length="294" mass="31478">MFSVSDALPGSILSRSPFAVHRFLWLLAMSALHQELSGRGGGLAWAAITGVGLAVPISTPLQIQKATLGSVQPVRTVELTQRPCELNALSRIQDDTYCDKYYVCSAGKYVGLFCPIGMAFDYGLQECRLKHRVDCSKRPLIFGNGVLPGATTSTVMAESTTTTPTPHWTTSMPGRMTSPPITDAHPPGHGQQHTHGSVITLPFGAKVTIPFGSTLFLPPGTQVEMQQEQQQLTPSSSPAPSSHSHHHHHRSSSSIDVMSDPVNKETRSAVGNVDSDYYFDDEGAVDPGVTGGAK</sequence>
<keyword evidence="4" id="KW-1185">Reference proteome</keyword>
<feature type="domain" description="Chitin-binding type-2" evidence="2">
    <location>
        <begin position="81"/>
        <end position="137"/>
    </location>
</feature>
<dbReference type="InParanoid" id="E9GTW2"/>
<dbReference type="GO" id="GO:0005576">
    <property type="term" value="C:extracellular region"/>
    <property type="evidence" value="ECO:0007669"/>
    <property type="project" value="InterPro"/>
</dbReference>
<protein>
    <recommendedName>
        <fullName evidence="2">Chitin-binding type-2 domain-containing protein</fullName>
    </recommendedName>
</protein>
<dbReference type="EMBL" id="GL732565">
    <property type="protein sequence ID" value="EFX76924.1"/>
    <property type="molecule type" value="Genomic_DNA"/>
</dbReference>
<feature type="region of interest" description="Disordered" evidence="1">
    <location>
        <begin position="160"/>
        <end position="196"/>
    </location>
</feature>
<gene>
    <name evidence="3" type="ORF">DAPPUDRAFT_321781</name>
</gene>
<dbReference type="SUPFAM" id="SSF57625">
    <property type="entry name" value="Invertebrate chitin-binding proteins"/>
    <property type="match status" value="1"/>
</dbReference>
<evidence type="ECO:0000256" key="1">
    <source>
        <dbReference type="SAM" id="MobiDB-lite"/>
    </source>
</evidence>
<dbReference type="Pfam" id="PF01607">
    <property type="entry name" value="CBM_14"/>
    <property type="match status" value="1"/>
</dbReference>